<evidence type="ECO:0000313" key="4">
    <source>
        <dbReference type="EMBL" id="RQG97283.1"/>
    </source>
</evidence>
<keyword evidence="5" id="KW-1185">Reference proteome</keyword>
<organism evidence="4 5">
    <name type="scientific">Natrarchaeobius chitinivorans</name>
    <dbReference type="NCBI Taxonomy" id="1679083"/>
    <lineage>
        <taxon>Archaea</taxon>
        <taxon>Methanobacteriati</taxon>
        <taxon>Methanobacteriota</taxon>
        <taxon>Stenosarchaea group</taxon>
        <taxon>Halobacteria</taxon>
        <taxon>Halobacteriales</taxon>
        <taxon>Natrialbaceae</taxon>
        <taxon>Natrarchaeobius</taxon>
    </lineage>
</organism>
<dbReference type="Gene3D" id="1.10.10.10">
    <property type="entry name" value="Winged helix-like DNA-binding domain superfamily/Winged helix DNA-binding domain"/>
    <property type="match status" value="1"/>
</dbReference>
<proteinExistence type="predicted"/>
<dbReference type="AlphaFoldDB" id="A0A3N6M1T5"/>
<comment type="caution">
    <text evidence="4">The sequence shown here is derived from an EMBL/GenBank/DDBJ whole genome shotgun (WGS) entry which is preliminary data.</text>
</comment>
<dbReference type="EMBL" id="REGA01000002">
    <property type="protein sequence ID" value="RQG97283.1"/>
    <property type="molecule type" value="Genomic_DNA"/>
</dbReference>
<keyword evidence="1" id="KW-0805">Transcription regulation</keyword>
<evidence type="ECO:0000259" key="3">
    <source>
        <dbReference type="Pfam" id="PF04967"/>
    </source>
</evidence>
<protein>
    <submittedName>
        <fullName evidence="4">Bacterio-opsin activator</fullName>
    </submittedName>
</protein>
<dbReference type="RefSeq" id="WP_124194404.1">
    <property type="nucleotide sequence ID" value="NZ_REGA01000002.1"/>
</dbReference>
<gene>
    <name evidence="4" type="ORF">EA473_04250</name>
</gene>
<dbReference type="InterPro" id="IPR007050">
    <property type="entry name" value="HTH_bacterioopsin"/>
</dbReference>
<keyword evidence="2" id="KW-0804">Transcription</keyword>
<reference evidence="4 5" key="1">
    <citation type="submission" date="2018-10" db="EMBL/GenBank/DDBJ databases">
        <title>Natrarchaeobius chitinivorans gen. nov., sp. nov., and Natrarchaeobius haloalkaliphilus sp. nov., alkaliphilic, chitin-utilizing haloarchaea from hypersaline alkaline lakes.</title>
        <authorList>
            <person name="Sorokin D.Y."/>
            <person name="Elcheninov A.G."/>
            <person name="Kostrikina N.A."/>
            <person name="Bale N.J."/>
            <person name="Sinninghe Damste J.S."/>
            <person name="Khijniak T.V."/>
            <person name="Kublanov I.V."/>
            <person name="Toshchakov S.V."/>
        </authorList>
    </citation>
    <scope>NUCLEOTIDE SEQUENCE [LARGE SCALE GENOMIC DNA]</scope>
    <source>
        <strain evidence="4 5">AArcht4T</strain>
    </source>
</reference>
<dbReference type="OrthoDB" id="202021at2157"/>
<dbReference type="InterPro" id="IPR036388">
    <property type="entry name" value="WH-like_DNA-bd_sf"/>
</dbReference>
<sequence>MISTHVYAEHPDLALTDTIRSLSDGEITVISEAGTDPHHDVYFFRIEATAFDDVESALEADHTVADFSPVIEMGGSRTYRILYSNDAKLITPEIADRGGLTLGSKSYLNGWLLQLQLEGHDVLYELGEYARSEGIRLDVLKLKQEDEFDERTGFGLTPSQTDALVAAYRHGYYDEPREITLEELTSVLGVSRTAVSGRLRRGSVRLVEECLIDGRDR</sequence>
<evidence type="ECO:0000256" key="2">
    <source>
        <dbReference type="ARBA" id="ARBA00023163"/>
    </source>
</evidence>
<dbReference type="Proteomes" id="UP000282323">
    <property type="component" value="Unassembled WGS sequence"/>
</dbReference>
<feature type="domain" description="HTH bat-type" evidence="3">
    <location>
        <begin position="156"/>
        <end position="205"/>
    </location>
</feature>
<dbReference type="Pfam" id="PF04967">
    <property type="entry name" value="HTH_10"/>
    <property type="match status" value="1"/>
</dbReference>
<evidence type="ECO:0000313" key="5">
    <source>
        <dbReference type="Proteomes" id="UP000282323"/>
    </source>
</evidence>
<dbReference type="PANTHER" id="PTHR34236:SF1">
    <property type="entry name" value="DIMETHYL SULFOXIDE REDUCTASE TRANSCRIPTIONAL ACTIVATOR"/>
    <property type="match status" value="1"/>
</dbReference>
<evidence type="ECO:0000256" key="1">
    <source>
        <dbReference type="ARBA" id="ARBA00023015"/>
    </source>
</evidence>
<accession>A0A3N6M1T5</accession>
<name>A0A3N6M1T5_NATCH</name>
<dbReference type="PANTHER" id="PTHR34236">
    <property type="entry name" value="DIMETHYL SULFOXIDE REDUCTASE TRANSCRIPTIONAL ACTIVATOR"/>
    <property type="match status" value="1"/>
</dbReference>